<organism evidence="1 2">
    <name type="scientific">Candidatus Falkowbacteria bacterium CG23_combo_of_CG06-09_8_20_14_all_49_15</name>
    <dbReference type="NCBI Taxonomy" id="1974572"/>
    <lineage>
        <taxon>Bacteria</taxon>
        <taxon>Candidatus Falkowiibacteriota</taxon>
    </lineage>
</organism>
<protein>
    <submittedName>
        <fullName evidence="1">Uncharacterized protein</fullName>
    </submittedName>
</protein>
<evidence type="ECO:0000313" key="1">
    <source>
        <dbReference type="EMBL" id="PIP33721.1"/>
    </source>
</evidence>
<feature type="non-terminal residue" evidence="1">
    <location>
        <position position="1"/>
    </location>
</feature>
<dbReference type="EMBL" id="PCSD01000067">
    <property type="protein sequence ID" value="PIP33721.1"/>
    <property type="molecule type" value="Genomic_DNA"/>
</dbReference>
<dbReference type="AlphaFoldDB" id="A0A2G9ZKU8"/>
<name>A0A2G9ZKU8_9BACT</name>
<sequence length="213" mass="23725">SVRNSNNNLPTFNTGYNYDEICLDTGELWKETAAVYCTQKDLSYEDPNGDYKVWALALDTNGKQGLLEKHFTYLPMTAFQTDFTSVPYASVRMNIHKIISGDKTWGNGIASVRNVGNTRLLMGVQQDDMGFGMTDLQYNVKFDGRVGSSASFVQYWPNANPENLPDALDLSEMNEMDFSILVSKFPPTHTDPNYTGTMTLSAISQAHLTCTPS</sequence>
<proteinExistence type="predicted"/>
<evidence type="ECO:0000313" key="2">
    <source>
        <dbReference type="Proteomes" id="UP000230729"/>
    </source>
</evidence>
<accession>A0A2G9ZKU8</accession>
<dbReference type="Proteomes" id="UP000230729">
    <property type="component" value="Unassembled WGS sequence"/>
</dbReference>
<gene>
    <name evidence="1" type="ORF">COX22_02830</name>
</gene>
<reference evidence="1 2" key="1">
    <citation type="submission" date="2017-09" db="EMBL/GenBank/DDBJ databases">
        <title>Depth-based differentiation of microbial function through sediment-hosted aquifers and enrichment of novel symbionts in the deep terrestrial subsurface.</title>
        <authorList>
            <person name="Probst A.J."/>
            <person name="Ladd B."/>
            <person name="Jarett J.K."/>
            <person name="Geller-Mcgrath D.E."/>
            <person name="Sieber C.M."/>
            <person name="Emerson J.B."/>
            <person name="Anantharaman K."/>
            <person name="Thomas B.C."/>
            <person name="Malmstrom R."/>
            <person name="Stieglmeier M."/>
            <person name="Klingl A."/>
            <person name="Woyke T."/>
            <person name="Ryan C.M."/>
            <person name="Banfield J.F."/>
        </authorList>
    </citation>
    <scope>NUCLEOTIDE SEQUENCE [LARGE SCALE GENOMIC DNA]</scope>
    <source>
        <strain evidence="1">CG23_combo_of_CG06-09_8_20_14_all_49_15</strain>
    </source>
</reference>
<comment type="caution">
    <text evidence="1">The sequence shown here is derived from an EMBL/GenBank/DDBJ whole genome shotgun (WGS) entry which is preliminary data.</text>
</comment>